<evidence type="ECO:0000313" key="7">
    <source>
        <dbReference type="Proteomes" id="UP000288805"/>
    </source>
</evidence>
<sequence>MPIDKSWMQKSRVSSEYHKGVFEFLDFAFTNAPGKEMLPCPCICCNNCVMQKREIMYDHLLDNGIARNYVRWLMHGEYEFCEPANTSTNESDMHDEMEEMLNDAFGMSMPNEESERSPHVHEEFEKPNKDANKFYNLLREADHELYPGCKKFTKLSFIIRLFHMKCLNGWSNKSFTMLLELLKEALPEGETLPSNYYEAKKLLRDLGLHYIKIDACPSDCMLYSKEHANANECVVCGVSRWKSSDDNSTDEFTNFSHEMACDGRMEGEMIRHPVDSLAWKNFDNVHPSFALEPRNVRLGLASDGIVVTLLSIDGKSKDNFNSRLDLQAMGIRDQLHPIQRGNRVMLPAACYSLTSNEKKEFCKFLKEVKVPDGYASNISRFLKQLCSKVLMTDQLEHLENDIIVTLCKLERIFPPSFFDVMVHLPIHLASEAKIAGPVQYRWMYPIERYLRTLKSYVRNKSRPEGSIAEGYIAEECTTFCSRYLHDVETKHDREERNYVIENNITNGGGLSIFKCMGRTIGKLTSRVLSTEEWSQAHLYVLTNCEEVTSFIEEHKQSIRVKPCIRARDVDLFHRREFISWFEERIIQMRHEGPISEHILSLSRGPKVSSFASARDKNPIPGHVSYYGVLTDVIELHYLGGNRVILFKCDWWDVINSGRGMKKDEYGFTCLNFERTICTDEPFVLASQAKQVFYVQNSNEENWHTVVEIQTRGVYDMNQKVSTNDPEPYQQLITLHSQRDVHELIENDLINWDRNDIAGKTIQTDEMSHRRGRVQIVSPEDDLDNLQQLLDIQPAATTTPSSSDPSDSSDPSVVGSSSSKKRTRGLTCNLDLLSMKPGEKKTTRFNTRGQVVYDGKGERLSSYMGTLVRSQHNVPIQVQDWNHVSEDVKEKIWALVLEKYELEETCKSYILQCCGNLFRSYRNKMKAKYYNPYNTDEERLCHRPPHLSDDDWRWLIHFWGTPEAKRTSSSTSASSGASTSVSSTSVASTYVDEIYTQVMGPERHGRVRGYGFGPTPTSIFGSTSRRRSGVILSTQLENAQEMLIAAEQKFTTATEELSNVKDELSHVKETFEERLIEVQKKTREEVKEEFEEKMMEMQRKMQAQMQAQIQEQMMQMMQQFQQKQ</sequence>
<organism evidence="6 7">
    <name type="scientific">Vitis vinifera</name>
    <name type="common">Grape</name>
    <dbReference type="NCBI Taxonomy" id="29760"/>
    <lineage>
        <taxon>Eukaryota</taxon>
        <taxon>Viridiplantae</taxon>
        <taxon>Streptophyta</taxon>
        <taxon>Embryophyta</taxon>
        <taxon>Tracheophyta</taxon>
        <taxon>Spermatophyta</taxon>
        <taxon>Magnoliopsida</taxon>
        <taxon>eudicotyledons</taxon>
        <taxon>Gunneridae</taxon>
        <taxon>Pentapetalae</taxon>
        <taxon>rosids</taxon>
        <taxon>Vitales</taxon>
        <taxon>Vitaceae</taxon>
        <taxon>Viteae</taxon>
        <taxon>Vitis</taxon>
    </lineage>
</organism>
<evidence type="ECO:0000256" key="1">
    <source>
        <dbReference type="SAM" id="Coils"/>
    </source>
</evidence>
<dbReference type="Pfam" id="PF13960">
    <property type="entry name" value="DUF4218"/>
    <property type="match status" value="1"/>
</dbReference>
<gene>
    <name evidence="6" type="ORF">CK203_058820</name>
</gene>
<dbReference type="Pfam" id="PF02992">
    <property type="entry name" value="Transposase_21"/>
    <property type="match status" value="1"/>
</dbReference>
<evidence type="ECO:0000259" key="5">
    <source>
        <dbReference type="Pfam" id="PF13963"/>
    </source>
</evidence>
<dbReference type="PANTHER" id="PTHR48258:SF3">
    <property type="entry name" value="FK506-BINDING PROTEIN 4-LIKE ISOFORM X1"/>
    <property type="match status" value="1"/>
</dbReference>
<evidence type="ECO:0000259" key="4">
    <source>
        <dbReference type="Pfam" id="PF13960"/>
    </source>
</evidence>
<feature type="coiled-coil region" evidence="1">
    <location>
        <begin position="1035"/>
        <end position="1106"/>
    </location>
</feature>
<dbReference type="InterPro" id="IPR004242">
    <property type="entry name" value="Transposase_21"/>
</dbReference>
<dbReference type="AlphaFoldDB" id="A0A438GGA1"/>
<dbReference type="Pfam" id="PF13952">
    <property type="entry name" value="DUF4216"/>
    <property type="match status" value="1"/>
</dbReference>
<protein>
    <recommendedName>
        <fullName evidence="8">Transposase-associated domain-containing protein</fullName>
    </recommendedName>
</protein>
<dbReference type="EMBL" id="QGNW01000443">
    <property type="protein sequence ID" value="RVW71229.1"/>
    <property type="molecule type" value="Genomic_DNA"/>
</dbReference>
<feature type="domain" description="DUF4216" evidence="3">
    <location>
        <begin position="633"/>
        <end position="705"/>
    </location>
</feature>
<accession>A0A438GGA1</accession>
<proteinExistence type="predicted"/>
<dbReference type="InterPro" id="IPR025312">
    <property type="entry name" value="DUF4216"/>
</dbReference>
<reference evidence="6 7" key="1">
    <citation type="journal article" date="2018" name="PLoS Genet.">
        <title>Population sequencing reveals clonal diversity and ancestral inbreeding in the grapevine cultivar Chardonnay.</title>
        <authorList>
            <person name="Roach M.J."/>
            <person name="Johnson D.L."/>
            <person name="Bohlmann J."/>
            <person name="van Vuuren H.J."/>
            <person name="Jones S.J."/>
            <person name="Pretorius I.S."/>
            <person name="Schmidt S.A."/>
            <person name="Borneman A.R."/>
        </authorList>
    </citation>
    <scope>NUCLEOTIDE SEQUENCE [LARGE SCALE GENOMIC DNA]</scope>
    <source>
        <strain evidence="7">cv. Chardonnay</strain>
        <tissue evidence="6">Leaf</tissue>
    </source>
</reference>
<feature type="compositionally biased region" description="Low complexity" evidence="2">
    <location>
        <begin position="799"/>
        <end position="817"/>
    </location>
</feature>
<evidence type="ECO:0000313" key="6">
    <source>
        <dbReference type="EMBL" id="RVW71229.1"/>
    </source>
</evidence>
<keyword evidence="1" id="KW-0175">Coiled coil</keyword>
<evidence type="ECO:0008006" key="8">
    <source>
        <dbReference type="Google" id="ProtNLM"/>
    </source>
</evidence>
<comment type="caution">
    <text evidence="6">The sequence shown here is derived from an EMBL/GenBank/DDBJ whole genome shotgun (WGS) entry which is preliminary data.</text>
</comment>
<dbReference type="InterPro" id="IPR029480">
    <property type="entry name" value="Transpos_assoc"/>
</dbReference>
<evidence type="ECO:0000259" key="3">
    <source>
        <dbReference type="Pfam" id="PF13952"/>
    </source>
</evidence>
<evidence type="ECO:0000256" key="2">
    <source>
        <dbReference type="SAM" id="MobiDB-lite"/>
    </source>
</evidence>
<dbReference type="PANTHER" id="PTHR48258">
    <property type="entry name" value="DUF4218 DOMAIN-CONTAINING PROTEIN-RELATED"/>
    <property type="match status" value="1"/>
</dbReference>
<name>A0A438GGA1_VITVI</name>
<feature type="region of interest" description="Disordered" evidence="2">
    <location>
        <begin position="795"/>
        <end position="821"/>
    </location>
</feature>
<dbReference type="Proteomes" id="UP000288805">
    <property type="component" value="Unassembled WGS sequence"/>
</dbReference>
<dbReference type="Pfam" id="PF13963">
    <property type="entry name" value="Transpos_assoc"/>
    <property type="match status" value="1"/>
</dbReference>
<dbReference type="InterPro" id="IPR025452">
    <property type="entry name" value="DUF4218"/>
</dbReference>
<feature type="domain" description="DUF4218" evidence="4">
    <location>
        <begin position="385"/>
        <end position="497"/>
    </location>
</feature>
<feature type="domain" description="Transposase-associated" evidence="5">
    <location>
        <begin position="5"/>
        <end position="77"/>
    </location>
</feature>